<accession>A0A3N1XPT0</accession>
<dbReference type="Proteomes" id="UP000273083">
    <property type="component" value="Unassembled WGS sequence"/>
</dbReference>
<dbReference type="PANTHER" id="PTHR37804:SF1">
    <property type="entry name" value="CDAA REGULATORY PROTEIN CDAR"/>
    <property type="match status" value="1"/>
</dbReference>
<evidence type="ECO:0000313" key="1">
    <source>
        <dbReference type="EMBL" id="ROR28626.1"/>
    </source>
</evidence>
<dbReference type="Pfam" id="PF07949">
    <property type="entry name" value="YbbR"/>
    <property type="match status" value="3"/>
</dbReference>
<sequence>MKKKLTKNLGMKILSLILATLLWIVIVNIDDPVTTRPFRDIVVEIQHEEAIKSLDKVYEVLEGNTVDVTVKAKRSVLDTIRVSDIKAVADLSNLSYTNAVPITVTCSKPVEQLTLGKVSTLKVALEDIDTKQFKITIVPKGTEEEGYLIGTIKAKPNIIQVSGAKSQIARIDQIRVDIDVSNASEDFTAKGEPKAYDADGRSIDSSKLTFSNKNIQLSASVLKTKTINLDIKSKGTALSGYRLVDIEYEPKEITIAGASGLLKNINSIPIEVDIENAFVNIEEEIDLTQYIPEGTILAEDSKSIMIKVTIEKLQEKNISFNTNDIEIKNLPPGATFNFNDDQDLVIKVTGLAKDLKNVTINSLNPYIDLNGLDFDIHEVELHVETLDGIQLLEVPTLSISLKSANEMTLENVEVNEEINNDD</sequence>
<evidence type="ECO:0000313" key="2">
    <source>
        <dbReference type="Proteomes" id="UP000273083"/>
    </source>
</evidence>
<name>A0A3N1XPT0_9FIRM</name>
<dbReference type="PANTHER" id="PTHR37804">
    <property type="entry name" value="CDAA REGULATORY PROTEIN CDAR"/>
    <property type="match status" value="1"/>
</dbReference>
<dbReference type="Gene3D" id="2.170.120.30">
    <property type="match status" value="2"/>
</dbReference>
<protein>
    <submittedName>
        <fullName evidence="1">YbbR domain-containing protein</fullName>
    </submittedName>
</protein>
<gene>
    <name evidence="1" type="ORF">EDD66_104213</name>
</gene>
<keyword evidence="2" id="KW-1185">Reference proteome</keyword>
<dbReference type="OrthoDB" id="2111604at2"/>
<dbReference type="AlphaFoldDB" id="A0A3N1XPT0"/>
<dbReference type="InterPro" id="IPR053154">
    <property type="entry name" value="c-di-AMP_regulator"/>
</dbReference>
<dbReference type="RefSeq" id="WP_123609123.1">
    <property type="nucleotide sequence ID" value="NZ_RJVG01000004.1"/>
</dbReference>
<organism evidence="1 2">
    <name type="scientific">Mobilisporobacter senegalensis</name>
    <dbReference type="NCBI Taxonomy" id="1329262"/>
    <lineage>
        <taxon>Bacteria</taxon>
        <taxon>Bacillati</taxon>
        <taxon>Bacillota</taxon>
        <taxon>Clostridia</taxon>
        <taxon>Lachnospirales</taxon>
        <taxon>Lachnospiraceae</taxon>
        <taxon>Mobilisporobacter</taxon>
    </lineage>
</organism>
<comment type="caution">
    <text evidence="1">The sequence shown here is derived from an EMBL/GenBank/DDBJ whole genome shotgun (WGS) entry which is preliminary data.</text>
</comment>
<dbReference type="EMBL" id="RJVG01000004">
    <property type="protein sequence ID" value="ROR28626.1"/>
    <property type="molecule type" value="Genomic_DNA"/>
</dbReference>
<dbReference type="InterPro" id="IPR012505">
    <property type="entry name" value="YbbR"/>
</dbReference>
<dbReference type="Gene3D" id="2.170.120.40">
    <property type="entry name" value="YbbR-like domain"/>
    <property type="match status" value="2"/>
</dbReference>
<reference evidence="1 2" key="1">
    <citation type="submission" date="2018-11" db="EMBL/GenBank/DDBJ databases">
        <title>Genomic Encyclopedia of Type Strains, Phase IV (KMG-IV): sequencing the most valuable type-strain genomes for metagenomic binning, comparative biology and taxonomic classification.</title>
        <authorList>
            <person name="Goeker M."/>
        </authorList>
    </citation>
    <scope>NUCLEOTIDE SEQUENCE [LARGE SCALE GENOMIC DNA]</scope>
    <source>
        <strain evidence="1 2">DSM 26537</strain>
    </source>
</reference>
<proteinExistence type="predicted"/>